<name>A0ABW6BAF2_9SPHI</name>
<keyword evidence="2" id="KW-0732">Signal</keyword>
<feature type="chain" id="PRO_5047109581" description="Secreted protein" evidence="2">
    <location>
        <begin position="27"/>
        <end position="76"/>
    </location>
</feature>
<organism evidence="3 4">
    <name type="scientific">Olivibacter jilunii</name>
    <dbReference type="NCBI Taxonomy" id="985016"/>
    <lineage>
        <taxon>Bacteria</taxon>
        <taxon>Pseudomonadati</taxon>
        <taxon>Bacteroidota</taxon>
        <taxon>Sphingobacteriia</taxon>
        <taxon>Sphingobacteriales</taxon>
        <taxon>Sphingobacteriaceae</taxon>
        <taxon>Olivibacter</taxon>
    </lineage>
</organism>
<reference evidence="4" key="1">
    <citation type="journal article" date="2019" name="Int. J. Syst. Evol. Microbiol.">
        <title>The Global Catalogue of Microorganisms (GCM) 10K type strain sequencing project: providing services to taxonomists for standard genome sequencing and annotation.</title>
        <authorList>
            <consortium name="The Broad Institute Genomics Platform"/>
            <consortium name="The Broad Institute Genome Sequencing Center for Infectious Disease"/>
            <person name="Wu L."/>
            <person name="Ma J."/>
        </authorList>
    </citation>
    <scope>NUCLEOTIDE SEQUENCE [LARGE SCALE GENOMIC DNA]</scope>
    <source>
        <strain evidence="4">KCTC 23098</strain>
    </source>
</reference>
<sequence>MMNHKNFKKKLIGGLLIISSTVMIYACGCDSQSPDDVQEQFDADTIDAPKAQDSTLSEKMYPMQTDSVAEKDASKP</sequence>
<keyword evidence="4" id="KW-1185">Reference proteome</keyword>
<feature type="signal peptide" evidence="2">
    <location>
        <begin position="1"/>
        <end position="26"/>
    </location>
</feature>
<dbReference type="Proteomes" id="UP001597560">
    <property type="component" value="Unassembled WGS sequence"/>
</dbReference>
<evidence type="ECO:0000256" key="2">
    <source>
        <dbReference type="SAM" id="SignalP"/>
    </source>
</evidence>
<dbReference type="PROSITE" id="PS51257">
    <property type="entry name" value="PROKAR_LIPOPROTEIN"/>
    <property type="match status" value="1"/>
</dbReference>
<gene>
    <name evidence="3" type="ORF">ACFS6J_26935</name>
</gene>
<evidence type="ECO:0008006" key="5">
    <source>
        <dbReference type="Google" id="ProtNLM"/>
    </source>
</evidence>
<feature type="region of interest" description="Disordered" evidence="1">
    <location>
        <begin position="33"/>
        <end position="76"/>
    </location>
</feature>
<evidence type="ECO:0000313" key="4">
    <source>
        <dbReference type="Proteomes" id="UP001597560"/>
    </source>
</evidence>
<dbReference type="EMBL" id="JBHUPA010000037">
    <property type="protein sequence ID" value="MFD2965463.1"/>
    <property type="molecule type" value="Genomic_DNA"/>
</dbReference>
<comment type="caution">
    <text evidence="3">The sequence shown here is derived from an EMBL/GenBank/DDBJ whole genome shotgun (WGS) entry which is preliminary data.</text>
</comment>
<accession>A0ABW6BAF2</accession>
<protein>
    <recommendedName>
        <fullName evidence="5">Secreted protein</fullName>
    </recommendedName>
</protein>
<dbReference type="RefSeq" id="WP_377613442.1">
    <property type="nucleotide sequence ID" value="NZ_JBHUPA010000037.1"/>
</dbReference>
<proteinExistence type="predicted"/>
<evidence type="ECO:0000313" key="3">
    <source>
        <dbReference type="EMBL" id="MFD2965463.1"/>
    </source>
</evidence>
<feature type="compositionally biased region" description="Acidic residues" evidence="1">
    <location>
        <begin position="36"/>
        <end position="45"/>
    </location>
</feature>
<evidence type="ECO:0000256" key="1">
    <source>
        <dbReference type="SAM" id="MobiDB-lite"/>
    </source>
</evidence>